<evidence type="ECO:0000313" key="1">
    <source>
        <dbReference type="EMBL" id="OGF31004.1"/>
    </source>
</evidence>
<gene>
    <name evidence="1" type="ORF">A2478_01010</name>
</gene>
<accession>A0A1F5SW98</accession>
<comment type="caution">
    <text evidence="1">The sequence shown here is derived from an EMBL/GenBank/DDBJ whole genome shotgun (WGS) entry which is preliminary data.</text>
</comment>
<dbReference type="Proteomes" id="UP000179001">
    <property type="component" value="Unassembled WGS sequence"/>
</dbReference>
<protein>
    <submittedName>
        <fullName evidence="1">Uncharacterized protein</fullName>
    </submittedName>
</protein>
<dbReference type="EMBL" id="MFGJ01000008">
    <property type="protein sequence ID" value="OGF31004.1"/>
    <property type="molecule type" value="Genomic_DNA"/>
</dbReference>
<sequence>MYVDGEDDERVVDRDQFIRRTVDLGFGDVAGGDRAVHHDQDLGFLVLTVVDLDGGAVVVFNVELFEFLEDGDDRLPQRAVMVDFRNEVPDGDQCSGVVVELLWPNFFRIIHCPLGSGVDDALEQGDSHGSLLSFRVQIGPLKVQA</sequence>
<dbReference type="AlphaFoldDB" id="A0A1F5SW98"/>
<evidence type="ECO:0000313" key="2">
    <source>
        <dbReference type="Proteomes" id="UP000179001"/>
    </source>
</evidence>
<organism evidence="1 2">
    <name type="scientific">Candidatus Falkowbacteria bacterium RIFOXYC2_FULL_36_12</name>
    <dbReference type="NCBI Taxonomy" id="1798002"/>
    <lineage>
        <taxon>Bacteria</taxon>
        <taxon>Candidatus Falkowiibacteriota</taxon>
    </lineage>
</organism>
<proteinExistence type="predicted"/>
<reference evidence="1 2" key="1">
    <citation type="journal article" date="2016" name="Nat. Commun.">
        <title>Thousands of microbial genomes shed light on interconnected biogeochemical processes in an aquifer system.</title>
        <authorList>
            <person name="Anantharaman K."/>
            <person name="Brown C.T."/>
            <person name="Hug L.A."/>
            <person name="Sharon I."/>
            <person name="Castelle C.J."/>
            <person name="Probst A.J."/>
            <person name="Thomas B.C."/>
            <person name="Singh A."/>
            <person name="Wilkins M.J."/>
            <person name="Karaoz U."/>
            <person name="Brodie E.L."/>
            <person name="Williams K.H."/>
            <person name="Hubbard S.S."/>
            <person name="Banfield J.F."/>
        </authorList>
    </citation>
    <scope>NUCLEOTIDE SEQUENCE [LARGE SCALE GENOMIC DNA]</scope>
</reference>
<name>A0A1F5SW98_9BACT</name>